<protein>
    <submittedName>
        <fullName evidence="2">Uncharacterized protein</fullName>
    </submittedName>
</protein>
<dbReference type="EMBL" id="JACXVP010000009">
    <property type="protein sequence ID" value="KAG5586244.1"/>
    <property type="molecule type" value="Genomic_DNA"/>
</dbReference>
<evidence type="ECO:0000256" key="1">
    <source>
        <dbReference type="SAM" id="Phobius"/>
    </source>
</evidence>
<dbReference type="AlphaFoldDB" id="A0A9J5XG62"/>
<keyword evidence="1" id="KW-0812">Transmembrane</keyword>
<keyword evidence="1" id="KW-1133">Transmembrane helix</keyword>
<accession>A0A9J5XG62</accession>
<dbReference type="Proteomes" id="UP000824120">
    <property type="component" value="Chromosome 9"/>
</dbReference>
<name>A0A9J5XG62_SOLCO</name>
<reference evidence="2 3" key="1">
    <citation type="submission" date="2020-09" db="EMBL/GenBank/DDBJ databases">
        <title>De no assembly of potato wild relative species, Solanum commersonii.</title>
        <authorList>
            <person name="Cho K."/>
        </authorList>
    </citation>
    <scope>NUCLEOTIDE SEQUENCE [LARGE SCALE GENOMIC DNA]</scope>
    <source>
        <strain evidence="2">LZ3.2</strain>
        <tissue evidence="2">Leaf</tissue>
    </source>
</reference>
<comment type="caution">
    <text evidence="2">The sequence shown here is derived from an EMBL/GenBank/DDBJ whole genome shotgun (WGS) entry which is preliminary data.</text>
</comment>
<organism evidence="2 3">
    <name type="scientific">Solanum commersonii</name>
    <name type="common">Commerson's wild potato</name>
    <name type="synonym">Commerson's nightshade</name>
    <dbReference type="NCBI Taxonomy" id="4109"/>
    <lineage>
        <taxon>Eukaryota</taxon>
        <taxon>Viridiplantae</taxon>
        <taxon>Streptophyta</taxon>
        <taxon>Embryophyta</taxon>
        <taxon>Tracheophyta</taxon>
        <taxon>Spermatophyta</taxon>
        <taxon>Magnoliopsida</taxon>
        <taxon>eudicotyledons</taxon>
        <taxon>Gunneridae</taxon>
        <taxon>Pentapetalae</taxon>
        <taxon>asterids</taxon>
        <taxon>lamiids</taxon>
        <taxon>Solanales</taxon>
        <taxon>Solanaceae</taxon>
        <taxon>Solanoideae</taxon>
        <taxon>Solaneae</taxon>
        <taxon>Solanum</taxon>
    </lineage>
</organism>
<evidence type="ECO:0000313" key="3">
    <source>
        <dbReference type="Proteomes" id="UP000824120"/>
    </source>
</evidence>
<keyword evidence="1" id="KW-0472">Membrane</keyword>
<proteinExistence type="predicted"/>
<evidence type="ECO:0000313" key="2">
    <source>
        <dbReference type="EMBL" id="KAG5586244.1"/>
    </source>
</evidence>
<feature type="transmembrane region" description="Helical" evidence="1">
    <location>
        <begin position="47"/>
        <end position="64"/>
    </location>
</feature>
<gene>
    <name evidence="2" type="ORF">H5410_046678</name>
</gene>
<keyword evidence="3" id="KW-1185">Reference proteome</keyword>
<sequence>MYSFQKLCCSGSFSVVRRDHRSTGAHHTGTKYEDKTFWRFAKRVRRFSDLHFFVLSAAFVPLFAK</sequence>